<dbReference type="EMBL" id="JWZT01000504">
    <property type="protein sequence ID" value="KII74214.1"/>
    <property type="molecule type" value="Genomic_DNA"/>
</dbReference>
<evidence type="ECO:0000313" key="2">
    <source>
        <dbReference type="Proteomes" id="UP000031668"/>
    </source>
</evidence>
<keyword evidence="2" id="KW-1185">Reference proteome</keyword>
<evidence type="ECO:0000313" key="1">
    <source>
        <dbReference type="EMBL" id="KII74214.1"/>
    </source>
</evidence>
<accession>A0A0C2J8U7</accession>
<gene>
    <name evidence="1" type="ORF">RF11_05031</name>
</gene>
<comment type="caution">
    <text evidence="1">The sequence shown here is derived from an EMBL/GenBank/DDBJ whole genome shotgun (WGS) entry which is preliminary data.</text>
</comment>
<protein>
    <submittedName>
        <fullName evidence="1">Uncharacterized protein</fullName>
    </submittedName>
</protein>
<organism evidence="1 2">
    <name type="scientific">Thelohanellus kitauei</name>
    <name type="common">Myxosporean</name>
    <dbReference type="NCBI Taxonomy" id="669202"/>
    <lineage>
        <taxon>Eukaryota</taxon>
        <taxon>Metazoa</taxon>
        <taxon>Cnidaria</taxon>
        <taxon>Myxozoa</taxon>
        <taxon>Myxosporea</taxon>
        <taxon>Bivalvulida</taxon>
        <taxon>Platysporina</taxon>
        <taxon>Myxobolidae</taxon>
        <taxon>Thelohanellus</taxon>
    </lineage>
</organism>
<dbReference type="Proteomes" id="UP000031668">
    <property type="component" value="Unassembled WGS sequence"/>
</dbReference>
<sequence>MSTFLRSVLERGFILCYSTGIIVHFMNKNDNVSSKFPTFRVSTKDESEFKKKLSVACGYAGINESTVQFEAKQISNLDSFTANRVRTLYVPIVLFPDLWKIFSRSTTRIKDGGSRIYADNYIKAMEAMFGDQELNTFMIVRELYVSNQPWIISHNLASLPIVYSLLRSKISEKKACLACLTIIALSLACHSVYKVLPDVKAAKVIPNGKVRIVETLNKFEENSSRLEALQDSNGKSRYSDKVLFSIRKLLVKLIFYFTK</sequence>
<dbReference type="AlphaFoldDB" id="A0A0C2J8U7"/>
<proteinExistence type="predicted"/>
<name>A0A0C2J8U7_THEKT</name>
<reference evidence="1 2" key="1">
    <citation type="journal article" date="2014" name="Genome Biol. Evol.">
        <title>The genome of the myxosporean Thelohanellus kitauei shows adaptations to nutrient acquisition within its fish host.</title>
        <authorList>
            <person name="Yang Y."/>
            <person name="Xiong J."/>
            <person name="Zhou Z."/>
            <person name="Huo F."/>
            <person name="Miao W."/>
            <person name="Ran C."/>
            <person name="Liu Y."/>
            <person name="Zhang J."/>
            <person name="Feng J."/>
            <person name="Wang M."/>
            <person name="Wang M."/>
            <person name="Wang L."/>
            <person name="Yao B."/>
        </authorList>
    </citation>
    <scope>NUCLEOTIDE SEQUENCE [LARGE SCALE GENOMIC DNA]</scope>
    <source>
        <strain evidence="1">Wuqing</strain>
    </source>
</reference>